<reference evidence="3" key="1">
    <citation type="journal article" date="2006" name="PLoS Biol.">
        <title>Macronuclear genome sequence of the ciliate Tetrahymena thermophila, a model eukaryote.</title>
        <authorList>
            <person name="Eisen J.A."/>
            <person name="Coyne R.S."/>
            <person name="Wu M."/>
            <person name="Wu D."/>
            <person name="Thiagarajan M."/>
            <person name="Wortman J.R."/>
            <person name="Badger J.H."/>
            <person name="Ren Q."/>
            <person name="Amedeo P."/>
            <person name="Jones K.M."/>
            <person name="Tallon L.J."/>
            <person name="Delcher A.L."/>
            <person name="Salzberg S.L."/>
            <person name="Silva J.C."/>
            <person name="Haas B.J."/>
            <person name="Majoros W.H."/>
            <person name="Farzad M."/>
            <person name="Carlton J.M."/>
            <person name="Smith R.K. Jr."/>
            <person name="Garg J."/>
            <person name="Pearlman R.E."/>
            <person name="Karrer K.M."/>
            <person name="Sun L."/>
            <person name="Manning G."/>
            <person name="Elde N.C."/>
            <person name="Turkewitz A.P."/>
            <person name="Asai D.J."/>
            <person name="Wilkes D.E."/>
            <person name="Wang Y."/>
            <person name="Cai H."/>
            <person name="Collins K."/>
            <person name="Stewart B.A."/>
            <person name="Lee S.R."/>
            <person name="Wilamowska K."/>
            <person name="Weinberg Z."/>
            <person name="Ruzzo W.L."/>
            <person name="Wloga D."/>
            <person name="Gaertig J."/>
            <person name="Frankel J."/>
            <person name="Tsao C.-C."/>
            <person name="Gorovsky M.A."/>
            <person name="Keeling P.J."/>
            <person name="Waller R.F."/>
            <person name="Patron N.J."/>
            <person name="Cherry J.M."/>
            <person name="Stover N.A."/>
            <person name="Krieger C.J."/>
            <person name="del Toro C."/>
            <person name="Ryder H.F."/>
            <person name="Williamson S.C."/>
            <person name="Barbeau R.A."/>
            <person name="Hamilton E.P."/>
            <person name="Orias E."/>
        </authorList>
    </citation>
    <scope>NUCLEOTIDE SEQUENCE [LARGE SCALE GENOMIC DNA]</scope>
    <source>
        <strain evidence="3">SB210</strain>
    </source>
</reference>
<gene>
    <name evidence="2" type="ORF">TTHERM_00197870</name>
</gene>
<dbReference type="KEGG" id="tet:TTHERM_00197870"/>
<dbReference type="Proteomes" id="UP000009168">
    <property type="component" value="Unassembled WGS sequence"/>
</dbReference>
<dbReference type="HOGENOM" id="CLU_825110_0_0_1"/>
<evidence type="ECO:0000313" key="2">
    <source>
        <dbReference type="EMBL" id="EAR86723.2"/>
    </source>
</evidence>
<proteinExistence type="predicted"/>
<accession>Q22NR2</accession>
<dbReference type="AlphaFoldDB" id="Q22NR2"/>
<dbReference type="EMBL" id="GG662857">
    <property type="protein sequence ID" value="EAR86723.2"/>
    <property type="molecule type" value="Genomic_DNA"/>
</dbReference>
<keyword evidence="1" id="KW-0175">Coiled coil</keyword>
<dbReference type="RefSeq" id="XP_001006968.2">
    <property type="nucleotide sequence ID" value="XM_001006968.2"/>
</dbReference>
<organism evidence="2 3">
    <name type="scientific">Tetrahymena thermophila (strain SB210)</name>
    <dbReference type="NCBI Taxonomy" id="312017"/>
    <lineage>
        <taxon>Eukaryota</taxon>
        <taxon>Sar</taxon>
        <taxon>Alveolata</taxon>
        <taxon>Ciliophora</taxon>
        <taxon>Intramacronucleata</taxon>
        <taxon>Oligohymenophorea</taxon>
        <taxon>Hymenostomatida</taxon>
        <taxon>Tetrahymenina</taxon>
        <taxon>Tetrahymenidae</taxon>
        <taxon>Tetrahymena</taxon>
    </lineage>
</organism>
<name>Q22NR2_TETTS</name>
<keyword evidence="3" id="KW-1185">Reference proteome</keyword>
<evidence type="ECO:0000256" key="1">
    <source>
        <dbReference type="SAM" id="Coils"/>
    </source>
</evidence>
<evidence type="ECO:0000313" key="3">
    <source>
        <dbReference type="Proteomes" id="UP000009168"/>
    </source>
</evidence>
<sequence>MSIIEQWYNMSPQERKELYETRKAKINEIMETLKKNKEDYKQEIKEKQEKLKSTQKLDKIKKNRTSFNCDIVLRKDFRISPKSKKYFSGDNDIFLDQQGEPAKESYEKDSLIVPNRVLYQKKKIVLTDPKYNLEQKKFILEQIEANLKHNRNNSQQYQLEGSAYQDYPIQVQQNERFLPQINPSPQTRFQNIRYAESSAPYSGQNHQFPEQNQIQQHQYFRKQDEQKYYSPQQRKVQIQDNIFDRNISQKDIRSNKYNNQISYKYNENNFKNNEYPNNQNNNYFMSNQQLSQKPPSIINSNNRINYQREQLPNYYLNKQVKQHSPYINQNYSNAYQNVSQPSIQNNYSAPSYNQYQYQNF</sequence>
<protein>
    <submittedName>
        <fullName evidence="2">Uncharacterized protein</fullName>
    </submittedName>
</protein>
<feature type="coiled-coil region" evidence="1">
    <location>
        <begin position="16"/>
        <end position="57"/>
    </location>
</feature>
<dbReference type="GeneID" id="7827061"/>
<dbReference type="InParanoid" id="Q22NR2"/>